<reference evidence="2" key="1">
    <citation type="journal article" date="2019" name="Sci. Rep.">
        <title>Draft genome of Tanacetum cinerariifolium, the natural source of mosquito coil.</title>
        <authorList>
            <person name="Yamashiro T."/>
            <person name="Shiraishi A."/>
            <person name="Satake H."/>
            <person name="Nakayama K."/>
        </authorList>
    </citation>
    <scope>NUCLEOTIDE SEQUENCE</scope>
</reference>
<feature type="region of interest" description="Disordered" evidence="1">
    <location>
        <begin position="55"/>
        <end position="127"/>
    </location>
</feature>
<proteinExistence type="predicted"/>
<feature type="non-terminal residue" evidence="2">
    <location>
        <position position="127"/>
    </location>
</feature>
<evidence type="ECO:0000313" key="2">
    <source>
        <dbReference type="EMBL" id="GFA40420.1"/>
    </source>
</evidence>
<name>A0A699JJB2_TANCI</name>
<organism evidence="2">
    <name type="scientific">Tanacetum cinerariifolium</name>
    <name type="common">Dalmatian daisy</name>
    <name type="synonym">Chrysanthemum cinerariifolium</name>
    <dbReference type="NCBI Taxonomy" id="118510"/>
    <lineage>
        <taxon>Eukaryota</taxon>
        <taxon>Viridiplantae</taxon>
        <taxon>Streptophyta</taxon>
        <taxon>Embryophyta</taxon>
        <taxon>Tracheophyta</taxon>
        <taxon>Spermatophyta</taxon>
        <taxon>Magnoliopsida</taxon>
        <taxon>eudicotyledons</taxon>
        <taxon>Gunneridae</taxon>
        <taxon>Pentapetalae</taxon>
        <taxon>asterids</taxon>
        <taxon>campanulids</taxon>
        <taxon>Asterales</taxon>
        <taxon>Asteraceae</taxon>
        <taxon>Asteroideae</taxon>
        <taxon>Anthemideae</taxon>
        <taxon>Anthemidinae</taxon>
        <taxon>Tanacetum</taxon>
    </lineage>
</organism>
<evidence type="ECO:0000256" key="1">
    <source>
        <dbReference type="SAM" id="MobiDB-lite"/>
    </source>
</evidence>
<dbReference type="EMBL" id="BKCJ010418120">
    <property type="protein sequence ID" value="GFA40420.1"/>
    <property type="molecule type" value="Genomic_DNA"/>
</dbReference>
<feature type="compositionally biased region" description="Gly residues" evidence="1">
    <location>
        <begin position="97"/>
        <end position="109"/>
    </location>
</feature>
<sequence>MPLSLPVTLTTYITMNSISSTNLHVSNRFEIRARKGVVEDELSDWVSKRKKFFNDELYSDNGGGYSRGGSSRGGGRGRGDFNGGYRNSETSGENRGSYGGNSSRGGRGRFGVEFGTRDDNGGRGGRG</sequence>
<dbReference type="AlphaFoldDB" id="A0A699JJB2"/>
<feature type="compositionally biased region" description="Low complexity" evidence="1">
    <location>
        <begin position="83"/>
        <end position="96"/>
    </location>
</feature>
<gene>
    <name evidence="2" type="ORF">Tci_612392</name>
</gene>
<feature type="compositionally biased region" description="Gly residues" evidence="1">
    <location>
        <begin position="61"/>
        <end position="82"/>
    </location>
</feature>
<comment type="caution">
    <text evidence="2">The sequence shown here is derived from an EMBL/GenBank/DDBJ whole genome shotgun (WGS) entry which is preliminary data.</text>
</comment>
<accession>A0A699JJB2</accession>
<protein>
    <submittedName>
        <fullName evidence="2">Uncharacterized protein</fullName>
    </submittedName>
</protein>